<dbReference type="Proteomes" id="UP000887565">
    <property type="component" value="Unplaced"/>
</dbReference>
<name>A0A915K7Z4_ROMCU</name>
<keyword evidence="3" id="KW-0804">Transcription</keyword>
<sequence length="89" mass="10136">ELPKLAILLFASGNAVITGAKEKEHIEDCLDMLIDKYDSDFIEMESSSRLDNEFRDIIEMLEKKESGKDIRTVKHESFCGGLKNFIILV</sequence>
<evidence type="ECO:0000256" key="3">
    <source>
        <dbReference type="ARBA" id="ARBA00023163"/>
    </source>
</evidence>
<dbReference type="AlphaFoldDB" id="A0A915K7Z4"/>
<dbReference type="WBParaSite" id="nRc.2.0.1.t34314-RA">
    <property type="protein sequence ID" value="nRc.2.0.1.t34314-RA"/>
    <property type="gene ID" value="nRc.2.0.1.g34314"/>
</dbReference>
<evidence type="ECO:0000313" key="4">
    <source>
        <dbReference type="Proteomes" id="UP000887565"/>
    </source>
</evidence>
<organism evidence="4 5">
    <name type="scientific">Romanomermis culicivorax</name>
    <name type="common">Nematode worm</name>
    <dbReference type="NCBI Taxonomy" id="13658"/>
    <lineage>
        <taxon>Eukaryota</taxon>
        <taxon>Metazoa</taxon>
        <taxon>Ecdysozoa</taxon>
        <taxon>Nematoda</taxon>
        <taxon>Enoplea</taxon>
        <taxon>Dorylaimia</taxon>
        <taxon>Mermithida</taxon>
        <taxon>Mermithoidea</taxon>
        <taxon>Mermithidae</taxon>
        <taxon>Romanomermis</taxon>
    </lineage>
</organism>
<comment type="similarity">
    <text evidence="1">Belongs to the TBP family.</text>
</comment>
<dbReference type="GO" id="GO:0006352">
    <property type="term" value="P:DNA-templated transcription initiation"/>
    <property type="evidence" value="ECO:0007669"/>
    <property type="project" value="InterPro"/>
</dbReference>
<protein>
    <submittedName>
        <fullName evidence="5">Uncharacterized protein</fullName>
    </submittedName>
</protein>
<dbReference type="Pfam" id="PF00352">
    <property type="entry name" value="TBP"/>
    <property type="match status" value="1"/>
</dbReference>
<accession>A0A915K7Z4</accession>
<evidence type="ECO:0000256" key="1">
    <source>
        <dbReference type="ARBA" id="ARBA00005560"/>
    </source>
</evidence>
<dbReference type="InterPro" id="IPR012295">
    <property type="entry name" value="TBP_dom_sf"/>
</dbReference>
<dbReference type="Gene3D" id="3.30.310.10">
    <property type="entry name" value="TATA-Binding Protein"/>
    <property type="match status" value="1"/>
</dbReference>
<reference evidence="5" key="1">
    <citation type="submission" date="2022-11" db="UniProtKB">
        <authorList>
            <consortium name="WormBaseParasite"/>
        </authorList>
    </citation>
    <scope>IDENTIFICATION</scope>
</reference>
<dbReference type="SUPFAM" id="SSF55945">
    <property type="entry name" value="TATA-box binding protein-like"/>
    <property type="match status" value="1"/>
</dbReference>
<dbReference type="InterPro" id="IPR000814">
    <property type="entry name" value="TBP"/>
</dbReference>
<keyword evidence="2" id="KW-0238">DNA-binding</keyword>
<evidence type="ECO:0000256" key="2">
    <source>
        <dbReference type="ARBA" id="ARBA00023125"/>
    </source>
</evidence>
<dbReference type="GO" id="GO:0003677">
    <property type="term" value="F:DNA binding"/>
    <property type="evidence" value="ECO:0007669"/>
    <property type="project" value="UniProtKB-KW"/>
</dbReference>
<evidence type="ECO:0000313" key="5">
    <source>
        <dbReference type="WBParaSite" id="nRc.2.0.1.t34314-RA"/>
    </source>
</evidence>
<keyword evidence="4" id="KW-1185">Reference proteome</keyword>
<proteinExistence type="inferred from homology"/>